<evidence type="ECO:0000259" key="3">
    <source>
        <dbReference type="Pfam" id="PF16561"/>
    </source>
</evidence>
<feature type="signal peptide" evidence="2">
    <location>
        <begin position="1"/>
        <end position="25"/>
    </location>
</feature>
<organism evidence="4 5">
    <name type="scientific">Eiseniibacteriota bacterium</name>
    <dbReference type="NCBI Taxonomy" id="2212470"/>
    <lineage>
        <taxon>Bacteria</taxon>
        <taxon>Candidatus Eiseniibacteriota</taxon>
    </lineage>
</organism>
<feature type="chain" id="PRO_5036887664" description="AMP-activated protein kinase glycogen-binding domain-containing protein" evidence="2">
    <location>
        <begin position="26"/>
        <end position="747"/>
    </location>
</feature>
<sequence length="747" mass="82628">MRARSIFSALLLAGATLLAAASAFAAPEKAAGGIRFTYKDANATKVSWAGAFNNWNGTANPMTKDANGVWSVVIALPAGEQQYKFVVDGNWFADPENGATAGDFGNSVVRIGPTGDLQKAASTSNTAYSPKILMGGRAIGLYQSTWSDVEYPRYELERPELDMDLGFDIRVSDALAAHFLLNVNPKNEDVQDYKSRLNFKRGSMTLTQPDLQMTFFDSDTVGTWDDPMHLVGNTGVYGRPFGYERSGLRLKTPKYGFDTEVLYADNNTPGGVGSPGFGSFNPGTAAVPIVASGSGYKLVTGATSKASATDVGDNHGSFGFGDGDKDMFAARIRRRLRDDLLVGILGRSDRGYHFGTLNYSEITGDSTWLGFSGNNHQQWFGGGVEGRWTPKPNVTVEGEFLTGLHRLVMSDGAQRIEGKATEITETSATFDNTISDAAGAHLELSRSNRFLLRGGWVIAQGDIGLGASVERTNFTFPAWTQEPITPAGAPSVYHIRAANVDYQRGDYLDGSDLENHMTEWKLRWDRNWRYYLGRPAKTTLELAWTNFRYDARTAWEHQAWFPNGNFWLESGQHVVTTSRLVMLGEPQAIEIRPSIEYPIRRADAMTLVLAGDYATTRLDKKPRYAETILRFGFDQSSAIRLQTDWRWVKYDVPALSLSNGYLSQFTEAIYRFAPDISVSLGYGVDPWVLDPNTNEYANIGREMFLEDLNANGWVAESNWYSLAPQLSAAEKRLQNTKRIQLKAIVRF</sequence>
<dbReference type="AlphaFoldDB" id="A0A933SDQ8"/>
<name>A0A933SDQ8_UNCEI</name>
<accession>A0A933SDQ8</accession>
<dbReference type="Gene3D" id="2.60.40.10">
    <property type="entry name" value="Immunoglobulins"/>
    <property type="match status" value="1"/>
</dbReference>
<evidence type="ECO:0000256" key="2">
    <source>
        <dbReference type="SAM" id="SignalP"/>
    </source>
</evidence>
<dbReference type="SUPFAM" id="SSF81296">
    <property type="entry name" value="E set domains"/>
    <property type="match status" value="1"/>
</dbReference>
<dbReference type="CDD" id="cd02859">
    <property type="entry name" value="E_set_AMPKbeta_like_N"/>
    <property type="match status" value="1"/>
</dbReference>
<comment type="similarity">
    <text evidence="1">Belongs to the 5'-AMP-activated protein kinase beta subunit family.</text>
</comment>
<comment type="caution">
    <text evidence="4">The sequence shown here is derived from an EMBL/GenBank/DDBJ whole genome shotgun (WGS) entry which is preliminary data.</text>
</comment>
<keyword evidence="2" id="KW-0732">Signal</keyword>
<proteinExistence type="inferred from homology"/>
<dbReference type="EMBL" id="JACRIW010000087">
    <property type="protein sequence ID" value="MBI5170242.1"/>
    <property type="molecule type" value="Genomic_DNA"/>
</dbReference>
<dbReference type="PANTHER" id="PTHR10343:SF84">
    <property type="entry name" value="5'-AMP-ACTIVATED PROTEIN KINASE SUBUNIT BETA-1"/>
    <property type="match status" value="1"/>
</dbReference>
<reference evidence="4" key="1">
    <citation type="submission" date="2020-07" db="EMBL/GenBank/DDBJ databases">
        <title>Huge and variable diversity of episymbiotic CPR bacteria and DPANN archaea in groundwater ecosystems.</title>
        <authorList>
            <person name="He C.Y."/>
            <person name="Keren R."/>
            <person name="Whittaker M."/>
            <person name="Farag I.F."/>
            <person name="Doudna J."/>
            <person name="Cate J.H.D."/>
            <person name="Banfield J.F."/>
        </authorList>
    </citation>
    <scope>NUCLEOTIDE SEQUENCE</scope>
    <source>
        <strain evidence="4">NC_groundwater_1813_Pr3_B-0.1um_71_17</strain>
    </source>
</reference>
<protein>
    <recommendedName>
        <fullName evidence="3">AMP-activated protein kinase glycogen-binding domain-containing protein</fullName>
    </recommendedName>
</protein>
<dbReference type="InterPro" id="IPR050827">
    <property type="entry name" value="CRP1_MDG1_kinase"/>
</dbReference>
<dbReference type="InterPro" id="IPR013783">
    <property type="entry name" value="Ig-like_fold"/>
</dbReference>
<feature type="domain" description="AMP-activated protein kinase glycogen-binding" evidence="3">
    <location>
        <begin position="35"/>
        <end position="108"/>
    </location>
</feature>
<dbReference type="InterPro" id="IPR032640">
    <property type="entry name" value="AMPK1_CBM"/>
</dbReference>
<dbReference type="InterPro" id="IPR014756">
    <property type="entry name" value="Ig_E-set"/>
</dbReference>
<dbReference type="PANTHER" id="PTHR10343">
    <property type="entry name" value="5'-AMP-ACTIVATED PROTEIN KINASE , BETA SUBUNIT"/>
    <property type="match status" value="1"/>
</dbReference>
<dbReference type="Pfam" id="PF16561">
    <property type="entry name" value="AMPK1_CBM"/>
    <property type="match status" value="1"/>
</dbReference>
<evidence type="ECO:0000313" key="4">
    <source>
        <dbReference type="EMBL" id="MBI5170242.1"/>
    </source>
</evidence>
<evidence type="ECO:0000256" key="1">
    <source>
        <dbReference type="ARBA" id="ARBA00010926"/>
    </source>
</evidence>
<gene>
    <name evidence="4" type="ORF">HZA61_12200</name>
</gene>
<evidence type="ECO:0000313" key="5">
    <source>
        <dbReference type="Proteomes" id="UP000696931"/>
    </source>
</evidence>
<dbReference type="Proteomes" id="UP000696931">
    <property type="component" value="Unassembled WGS sequence"/>
</dbReference>